<sequence length="801" mass="90759">MYQHYLNQIFRNFVKHKRFFVINIIGLSVGIATFAMLWMYVQYEKSYDSFYPQADNLYRVNYHASKDGNQLTNSCRSHSALNQVLQTESDLIAASCRAFYESCYMYTENVQLYFQDVLWADSAFFNVFQNELIHGDATTALENKYSVAISEKVAKIYFGKNEAVGNVIKLNEGIPFTVTAVFKTLPQNTHLHYDFVVSFSTLEDYGVNRDGNWNSLFVSTYFRKIPTATDKAILNLLTNLADKYIVNNGKDGFEATYTILPLTDIYLKSNSEGEFTPQGNLTKVNLLVVIAFFVIFIAWTNNINISTALSFERAKANGIRKLNGANNQSIVKLYFTELLAINLLAIFFSVLLILLAFPFFKSYINNNISNLFFTSPGFWLMLAGILVAGILFTGTVSALLQSSVTPLQLLSNKISSTKSFGSLRYGLTVFQFMLAIILIGSTTLIFKQISFLEKSNLGMNASQVLVMRGPATNNTSGDRRYHEFCAFREELLQSPFIEKVTATMNIPGQTNKYNNVMVNFRGKQINTRFNISFSDENYFETYQVPIVAGRNFYQVMANEAQAVIINEKSAEILGFESPSAAVGEKISLGNREAEIVGVAQNFHHESLQKELEPYIYQFRHPHEFGYYPALVNTSNIPELMKTTKQIWEKHYPGAQADFFFLDAFFNRQYISYKQLGELAGFSSMLAILIACLGLYALVSHTVNRKIKEIGVRKVNGATISEIVTMLNKDFVKWVAVAFGLATPLAYFAMRTWLETFAYKTILNWWIFVTAGVVTLSIALLTVSYQSWHAATKNPVESLRYE</sequence>
<dbReference type="AlphaFoldDB" id="A0A9X3FAD5"/>
<comment type="subcellular location">
    <subcellularLocation>
        <location evidence="1">Cell membrane</location>
        <topology evidence="1">Multi-pass membrane protein</topology>
    </subcellularLocation>
</comment>
<feature type="transmembrane region" description="Helical" evidence="7">
    <location>
        <begin position="333"/>
        <end position="357"/>
    </location>
</feature>
<dbReference type="InterPro" id="IPR003838">
    <property type="entry name" value="ABC3_permease_C"/>
</dbReference>
<evidence type="ECO:0000256" key="7">
    <source>
        <dbReference type="SAM" id="Phobius"/>
    </source>
</evidence>
<dbReference type="GO" id="GO:0022857">
    <property type="term" value="F:transmembrane transporter activity"/>
    <property type="evidence" value="ECO:0007669"/>
    <property type="project" value="TreeGrafter"/>
</dbReference>
<evidence type="ECO:0000313" key="11">
    <source>
        <dbReference type="Proteomes" id="UP001145087"/>
    </source>
</evidence>
<dbReference type="Pfam" id="PF02687">
    <property type="entry name" value="FtsX"/>
    <property type="match status" value="2"/>
</dbReference>
<feature type="domain" description="ABC3 transporter permease C-terminal" evidence="8">
    <location>
        <begin position="681"/>
        <end position="794"/>
    </location>
</feature>
<dbReference type="InterPro" id="IPR050250">
    <property type="entry name" value="Macrolide_Exporter_MacB"/>
</dbReference>
<dbReference type="PANTHER" id="PTHR30572">
    <property type="entry name" value="MEMBRANE COMPONENT OF TRANSPORTER-RELATED"/>
    <property type="match status" value="1"/>
</dbReference>
<keyword evidence="11" id="KW-1185">Reference proteome</keyword>
<feature type="transmembrane region" description="Helical" evidence="7">
    <location>
        <begin position="730"/>
        <end position="749"/>
    </location>
</feature>
<feature type="transmembrane region" description="Helical" evidence="7">
    <location>
        <begin position="20"/>
        <end position="41"/>
    </location>
</feature>
<proteinExistence type="inferred from homology"/>
<dbReference type="InterPro" id="IPR025857">
    <property type="entry name" value="MacB_PCD"/>
</dbReference>
<dbReference type="PANTHER" id="PTHR30572:SF4">
    <property type="entry name" value="ABC TRANSPORTER PERMEASE YTRF"/>
    <property type="match status" value="1"/>
</dbReference>
<evidence type="ECO:0000259" key="9">
    <source>
        <dbReference type="Pfam" id="PF12704"/>
    </source>
</evidence>
<keyword evidence="3 7" id="KW-0812">Transmembrane</keyword>
<comment type="similarity">
    <text evidence="6">Belongs to the ABC-4 integral membrane protein family.</text>
</comment>
<feature type="domain" description="ABC3 transporter permease C-terminal" evidence="8">
    <location>
        <begin position="289"/>
        <end position="398"/>
    </location>
</feature>
<feature type="domain" description="MacB-like periplasmic core" evidence="9">
    <location>
        <begin position="455"/>
        <end position="602"/>
    </location>
</feature>
<evidence type="ECO:0000256" key="2">
    <source>
        <dbReference type="ARBA" id="ARBA00022475"/>
    </source>
</evidence>
<organism evidence="10 11">
    <name type="scientific">Draconibacterium aestuarii</name>
    <dbReference type="NCBI Taxonomy" id="2998507"/>
    <lineage>
        <taxon>Bacteria</taxon>
        <taxon>Pseudomonadati</taxon>
        <taxon>Bacteroidota</taxon>
        <taxon>Bacteroidia</taxon>
        <taxon>Marinilabiliales</taxon>
        <taxon>Prolixibacteraceae</taxon>
        <taxon>Draconibacterium</taxon>
    </lineage>
</organism>
<evidence type="ECO:0000313" key="10">
    <source>
        <dbReference type="EMBL" id="MCY1719255.1"/>
    </source>
</evidence>
<dbReference type="Pfam" id="PF12704">
    <property type="entry name" value="MacB_PCD"/>
    <property type="match status" value="2"/>
</dbReference>
<evidence type="ECO:0000256" key="6">
    <source>
        <dbReference type="ARBA" id="ARBA00038076"/>
    </source>
</evidence>
<gene>
    <name evidence="10" type="ORF">OU798_02825</name>
</gene>
<feature type="transmembrane region" description="Helical" evidence="7">
    <location>
        <begin position="678"/>
        <end position="698"/>
    </location>
</feature>
<feature type="transmembrane region" description="Helical" evidence="7">
    <location>
        <begin position="377"/>
        <end position="401"/>
    </location>
</feature>
<feature type="domain" description="MacB-like periplasmic core" evidence="9">
    <location>
        <begin position="21"/>
        <end position="219"/>
    </location>
</feature>
<dbReference type="EMBL" id="JAPOHD010000005">
    <property type="protein sequence ID" value="MCY1719255.1"/>
    <property type="molecule type" value="Genomic_DNA"/>
</dbReference>
<dbReference type="GO" id="GO:0005886">
    <property type="term" value="C:plasma membrane"/>
    <property type="evidence" value="ECO:0007669"/>
    <property type="project" value="UniProtKB-SubCell"/>
</dbReference>
<evidence type="ECO:0000256" key="1">
    <source>
        <dbReference type="ARBA" id="ARBA00004651"/>
    </source>
</evidence>
<keyword evidence="2" id="KW-1003">Cell membrane</keyword>
<evidence type="ECO:0000256" key="3">
    <source>
        <dbReference type="ARBA" id="ARBA00022692"/>
    </source>
</evidence>
<dbReference type="RefSeq" id="WP_343331590.1">
    <property type="nucleotide sequence ID" value="NZ_JAPOHD010000005.1"/>
</dbReference>
<evidence type="ECO:0000256" key="5">
    <source>
        <dbReference type="ARBA" id="ARBA00023136"/>
    </source>
</evidence>
<evidence type="ECO:0000259" key="8">
    <source>
        <dbReference type="Pfam" id="PF02687"/>
    </source>
</evidence>
<keyword evidence="5 7" id="KW-0472">Membrane</keyword>
<protein>
    <submittedName>
        <fullName evidence="10">ABC transporter permease</fullName>
    </submittedName>
</protein>
<feature type="transmembrane region" description="Helical" evidence="7">
    <location>
        <begin position="422"/>
        <end position="446"/>
    </location>
</feature>
<feature type="transmembrane region" description="Helical" evidence="7">
    <location>
        <begin position="761"/>
        <end position="782"/>
    </location>
</feature>
<keyword evidence="4 7" id="KW-1133">Transmembrane helix</keyword>
<name>A0A9X3FAD5_9BACT</name>
<evidence type="ECO:0000256" key="4">
    <source>
        <dbReference type="ARBA" id="ARBA00022989"/>
    </source>
</evidence>
<accession>A0A9X3FAD5</accession>
<comment type="caution">
    <text evidence="10">The sequence shown here is derived from an EMBL/GenBank/DDBJ whole genome shotgun (WGS) entry which is preliminary data.</text>
</comment>
<feature type="transmembrane region" description="Helical" evidence="7">
    <location>
        <begin position="286"/>
        <end position="312"/>
    </location>
</feature>
<dbReference type="Proteomes" id="UP001145087">
    <property type="component" value="Unassembled WGS sequence"/>
</dbReference>
<reference evidence="10" key="1">
    <citation type="submission" date="2022-11" db="EMBL/GenBank/DDBJ databases">
        <title>Marilongibacter aestuarii gen. nov., sp. nov., isolated from tidal flat sediment.</title>
        <authorList>
            <person name="Jiayan W."/>
        </authorList>
    </citation>
    <scope>NUCLEOTIDE SEQUENCE</scope>
    <source>
        <strain evidence="10">Z1-6</strain>
    </source>
</reference>